<name>A0A1E3QXQ7_9ASCO</name>
<protein>
    <submittedName>
        <fullName evidence="1">Uncharacterized protein</fullName>
    </submittedName>
</protein>
<dbReference type="RefSeq" id="XP_018987787.1">
    <property type="nucleotide sequence ID" value="XM_019127435.1"/>
</dbReference>
<organism evidence="1 2">
    <name type="scientific">Babjeviella inositovora NRRL Y-12698</name>
    <dbReference type="NCBI Taxonomy" id="984486"/>
    <lineage>
        <taxon>Eukaryota</taxon>
        <taxon>Fungi</taxon>
        <taxon>Dikarya</taxon>
        <taxon>Ascomycota</taxon>
        <taxon>Saccharomycotina</taxon>
        <taxon>Pichiomycetes</taxon>
        <taxon>Serinales incertae sedis</taxon>
        <taxon>Babjeviella</taxon>
    </lineage>
</organism>
<keyword evidence="2" id="KW-1185">Reference proteome</keyword>
<evidence type="ECO:0000313" key="1">
    <source>
        <dbReference type="EMBL" id="ODQ82459.1"/>
    </source>
</evidence>
<feature type="non-terminal residue" evidence="1">
    <location>
        <position position="64"/>
    </location>
</feature>
<accession>A0A1E3QXQ7</accession>
<reference evidence="2" key="1">
    <citation type="submission" date="2016-05" db="EMBL/GenBank/DDBJ databases">
        <title>Comparative genomics of biotechnologically important yeasts.</title>
        <authorList>
            <consortium name="DOE Joint Genome Institute"/>
            <person name="Riley R."/>
            <person name="Haridas S."/>
            <person name="Wolfe K.H."/>
            <person name="Lopes M.R."/>
            <person name="Hittinger C.T."/>
            <person name="Goker M."/>
            <person name="Salamov A."/>
            <person name="Wisecaver J."/>
            <person name="Long T.M."/>
            <person name="Aerts A.L."/>
            <person name="Barry K."/>
            <person name="Choi C."/>
            <person name="Clum A."/>
            <person name="Coughlan A.Y."/>
            <person name="Deshpande S."/>
            <person name="Douglass A.P."/>
            <person name="Hanson S.J."/>
            <person name="Klenk H.-P."/>
            <person name="Labutti K."/>
            <person name="Lapidus A."/>
            <person name="Lindquist E."/>
            <person name="Lipzen A."/>
            <person name="Meier-Kolthoff J.P."/>
            <person name="Ohm R.A."/>
            <person name="Otillar R.P."/>
            <person name="Pangilinan J."/>
            <person name="Peng Y."/>
            <person name="Rokas A."/>
            <person name="Rosa C.A."/>
            <person name="Scheuner C."/>
            <person name="Sibirny A.A."/>
            <person name="Slot J.C."/>
            <person name="Stielow J.B."/>
            <person name="Sun H."/>
            <person name="Kurtzman C.P."/>
            <person name="Blackwell M."/>
            <person name="Grigoriev I.V."/>
            <person name="Jeffries T.W."/>
        </authorList>
    </citation>
    <scope>NUCLEOTIDE SEQUENCE [LARGE SCALE GENOMIC DNA]</scope>
    <source>
        <strain evidence="2">NRRL Y-12698</strain>
    </source>
</reference>
<dbReference type="EMBL" id="KV454426">
    <property type="protein sequence ID" value="ODQ82459.1"/>
    <property type="molecule type" value="Genomic_DNA"/>
</dbReference>
<gene>
    <name evidence="1" type="ORF">BABINDRAFT_159046</name>
</gene>
<dbReference type="AlphaFoldDB" id="A0A1E3QXQ7"/>
<proteinExistence type="predicted"/>
<dbReference type="GeneID" id="30145288"/>
<dbReference type="Proteomes" id="UP000094336">
    <property type="component" value="Unassembled WGS sequence"/>
</dbReference>
<sequence>MGVEALPPRGSVTKLYEDILSWGISKSFAIIVWWCHCKKELHVTPWGQRLSCRSRSLPKGNCIY</sequence>
<evidence type="ECO:0000313" key="2">
    <source>
        <dbReference type="Proteomes" id="UP000094336"/>
    </source>
</evidence>